<dbReference type="InterPro" id="IPR036305">
    <property type="entry name" value="RGS_sf"/>
</dbReference>
<evidence type="ECO:0000259" key="10">
    <source>
        <dbReference type="PROSITE" id="PS50042"/>
    </source>
</evidence>
<comment type="caution">
    <text evidence="12">The sequence shown here is derived from an EMBL/GenBank/DDBJ whole genome shotgun (WGS) entry which is preliminary data.</text>
</comment>
<accession>A0AB34JF10</accession>
<keyword evidence="4 8" id="KW-0547">Nucleotide-binding</keyword>
<feature type="domain" description="Cyclic nucleotide-binding" evidence="10">
    <location>
        <begin position="341"/>
        <end position="438"/>
    </location>
</feature>
<evidence type="ECO:0000256" key="1">
    <source>
        <dbReference type="ARBA" id="ARBA00022527"/>
    </source>
</evidence>
<dbReference type="PROSITE" id="PS50042">
    <property type="entry name" value="CNMP_BINDING_3"/>
    <property type="match status" value="2"/>
</dbReference>
<dbReference type="EMBL" id="JBGBPQ010000009">
    <property type="protein sequence ID" value="KAL1520053.1"/>
    <property type="molecule type" value="Genomic_DNA"/>
</dbReference>
<dbReference type="InterPro" id="IPR000595">
    <property type="entry name" value="cNMP-bd_dom"/>
</dbReference>
<dbReference type="SMART" id="SM00100">
    <property type="entry name" value="cNMP"/>
    <property type="match status" value="2"/>
</dbReference>
<keyword evidence="3" id="KW-0808">Transferase</keyword>
<dbReference type="Pfam" id="PF00069">
    <property type="entry name" value="Pkinase"/>
    <property type="match status" value="1"/>
</dbReference>
<evidence type="ECO:0000256" key="6">
    <source>
        <dbReference type="ARBA" id="ARBA00022840"/>
    </source>
</evidence>
<feature type="domain" description="Protein kinase" evidence="9">
    <location>
        <begin position="630"/>
        <end position="895"/>
    </location>
</feature>
<dbReference type="GO" id="GO:0005524">
    <property type="term" value="F:ATP binding"/>
    <property type="evidence" value="ECO:0007669"/>
    <property type="project" value="UniProtKB-UniRule"/>
</dbReference>
<organism evidence="12 13">
    <name type="scientific">Prymnesium parvum</name>
    <name type="common">Toxic golden alga</name>
    <dbReference type="NCBI Taxonomy" id="97485"/>
    <lineage>
        <taxon>Eukaryota</taxon>
        <taxon>Haptista</taxon>
        <taxon>Haptophyta</taxon>
        <taxon>Prymnesiophyceae</taxon>
        <taxon>Prymnesiales</taxon>
        <taxon>Prymnesiaceae</taxon>
        <taxon>Prymnesium</taxon>
    </lineage>
</organism>
<dbReference type="Gene3D" id="1.10.510.10">
    <property type="entry name" value="Transferase(Phosphotransferase) domain 1"/>
    <property type="match status" value="1"/>
</dbReference>
<protein>
    <recommendedName>
        <fullName evidence="14">cGMP-dependent protein kinase</fullName>
    </recommendedName>
</protein>
<evidence type="ECO:0008006" key="14">
    <source>
        <dbReference type="Google" id="ProtNLM"/>
    </source>
</evidence>
<dbReference type="PANTHER" id="PTHR24355">
    <property type="entry name" value="G PROTEIN-COUPLED RECEPTOR KINASE/RIBOSOMAL PROTEIN S6 KINASE"/>
    <property type="match status" value="1"/>
</dbReference>
<evidence type="ECO:0000256" key="5">
    <source>
        <dbReference type="ARBA" id="ARBA00022777"/>
    </source>
</evidence>
<dbReference type="InterPro" id="IPR008271">
    <property type="entry name" value="Ser/Thr_kinase_AS"/>
</dbReference>
<dbReference type="CDD" id="cd05123">
    <property type="entry name" value="STKc_AGC"/>
    <property type="match status" value="1"/>
</dbReference>
<proteinExistence type="predicted"/>
<dbReference type="Pfam" id="PF00027">
    <property type="entry name" value="cNMP_binding"/>
    <property type="match status" value="2"/>
</dbReference>
<evidence type="ECO:0000313" key="12">
    <source>
        <dbReference type="EMBL" id="KAL1520053.1"/>
    </source>
</evidence>
<dbReference type="SUPFAM" id="SSF51206">
    <property type="entry name" value="cAMP-binding domain-like"/>
    <property type="match status" value="2"/>
</dbReference>
<dbReference type="InterPro" id="IPR014710">
    <property type="entry name" value="RmlC-like_jellyroll"/>
</dbReference>
<dbReference type="Proteomes" id="UP001515480">
    <property type="component" value="Unassembled WGS sequence"/>
</dbReference>
<dbReference type="InterPro" id="IPR018490">
    <property type="entry name" value="cNMP-bd_dom_sf"/>
</dbReference>
<dbReference type="SMART" id="SM00220">
    <property type="entry name" value="S_TKc"/>
    <property type="match status" value="1"/>
</dbReference>
<dbReference type="PROSITE" id="PS50011">
    <property type="entry name" value="PROTEIN_KINASE_DOM"/>
    <property type="match status" value="1"/>
</dbReference>
<feature type="binding site" evidence="8">
    <location>
        <position position="659"/>
    </location>
    <ligand>
        <name>ATP</name>
        <dbReference type="ChEBI" id="CHEBI:30616"/>
    </ligand>
</feature>
<keyword evidence="2" id="KW-0140">cGMP</keyword>
<dbReference type="GO" id="GO:0030553">
    <property type="term" value="F:cGMP binding"/>
    <property type="evidence" value="ECO:0007669"/>
    <property type="project" value="UniProtKB-KW"/>
</dbReference>
<evidence type="ECO:0000256" key="8">
    <source>
        <dbReference type="PROSITE-ProRule" id="PRU10141"/>
    </source>
</evidence>
<evidence type="ECO:0000256" key="2">
    <source>
        <dbReference type="ARBA" id="ARBA00022535"/>
    </source>
</evidence>
<dbReference type="Gene3D" id="1.10.167.10">
    <property type="entry name" value="Regulator of G-protein Signalling 4, domain 2"/>
    <property type="match status" value="1"/>
</dbReference>
<name>A0AB34JF10_PRYPA</name>
<evidence type="ECO:0000259" key="11">
    <source>
        <dbReference type="PROSITE" id="PS50132"/>
    </source>
</evidence>
<dbReference type="PROSITE" id="PS00108">
    <property type="entry name" value="PROTEIN_KINASE_ST"/>
    <property type="match status" value="1"/>
</dbReference>
<keyword evidence="13" id="KW-1185">Reference proteome</keyword>
<evidence type="ECO:0000256" key="3">
    <source>
        <dbReference type="ARBA" id="ARBA00022679"/>
    </source>
</evidence>
<keyword evidence="5" id="KW-0418">Kinase</keyword>
<evidence type="ECO:0000259" key="9">
    <source>
        <dbReference type="PROSITE" id="PS50011"/>
    </source>
</evidence>
<dbReference type="InterPro" id="IPR044926">
    <property type="entry name" value="RGS_subdomain_2"/>
</dbReference>
<dbReference type="InterPro" id="IPR016137">
    <property type="entry name" value="RGS"/>
</dbReference>
<feature type="domain" description="RGS" evidence="11">
    <location>
        <begin position="488"/>
        <end position="615"/>
    </location>
</feature>
<gene>
    <name evidence="12" type="ORF">AB1Y20_023528</name>
</gene>
<dbReference type="Gene3D" id="2.60.120.10">
    <property type="entry name" value="Jelly Rolls"/>
    <property type="match status" value="2"/>
</dbReference>
<dbReference type="SUPFAM" id="SSF56112">
    <property type="entry name" value="Protein kinase-like (PK-like)"/>
    <property type="match status" value="1"/>
</dbReference>
<evidence type="ECO:0000313" key="13">
    <source>
        <dbReference type="Proteomes" id="UP001515480"/>
    </source>
</evidence>
<dbReference type="SUPFAM" id="SSF48097">
    <property type="entry name" value="Regulator of G-protein signaling, RGS"/>
    <property type="match status" value="1"/>
</dbReference>
<sequence>MGAQHTKFAPQNGGIDATVLMQYFTQVGRTNSLKPGSVLIVQGQPSESVYLLVEGTTVLKKYSANGEAKEIGSRGAGQLLGELSFLLGTIPAVSVEVAGDTPLKFIEAKQSRLLELLHQDPEVAGNVFRLLGVVIGDRIVNTSASMKSSLIQSSQSGQTTQKSAGALDAPPEKVAQKFGIPENSPFVMNCDCTLSIEENSVSKGHDHAATIYLFQSHICIEVTAFGFTNLRAIPLRDVLGLLRKKKSKVVEVQCKSFSLSVTLPDNIYEQFISECEQARMDSMDLATFAVEKQARKGSLIPENFMTPKGGAKGGLVVDTEIMELMRDNAQSRSTKASAHLSLDGEEWKLLLQGADQLKYRREEVVIREGDSSRALYQIVKGSLRVELKVKGRPQAVVVARRQAGEVFGERTLLLGGTAAASIVIDSDTAVLIRLREDYLNKLFKSRPELPGKFFCFLATDLAKRLQRLTEEYDTGELVLPKGTKAPSDIATMVGQPAYLAIMQKYVAKRPDAAVLGPQLEFIAEHRLFYQEADPKQLYAYGQQIFYKYMHSGSASTLTCISEKMRQQLQTEVKNTKLPPAKYRNIFAVAHAACVKSIEVNCLSSFLQSPQYNYVLALKLKESHVPTMEQFMALRVLGEGGFGQVLEVVKRDCGKHYAMKVMKKHELIAAFRSEHWKETVLLERRLQSNLHHPLLVNLAYSFQNVHFLVLVMDACPGGDLSVFALSSERLTPPQVRFVGLETTAVLSFLHDQFVLYRDLKPENLLLDAEGHVRLIDFGLALAGNGAMPTSMEHCGTPCYMAPEVKSAARKKQLYSGPADWYTLGVLMYELTEQNLPFGDDPRFANARNEYRKPQMLGERGQYDDLLHDMVLRLLEWKPEKRLGFNGSGEIKKHKYWNDPEWQLVDARKLPSPLKNYVQQRSGPRAEKLRKQQRAAVETAVNMAKADVAGAKGVKGSSGNSSEVAGWDFVSSHAINQEYVESQVAAVSMV</sequence>
<dbReference type="PROSITE" id="PS50132">
    <property type="entry name" value="RGS"/>
    <property type="match status" value="1"/>
</dbReference>
<dbReference type="CDD" id="cd00038">
    <property type="entry name" value="CAP_ED"/>
    <property type="match status" value="2"/>
</dbReference>
<dbReference type="InterPro" id="IPR011009">
    <property type="entry name" value="Kinase-like_dom_sf"/>
</dbReference>
<feature type="domain" description="Cyclic nucleotide-binding" evidence="10">
    <location>
        <begin position="15"/>
        <end position="107"/>
    </location>
</feature>
<dbReference type="AlphaFoldDB" id="A0AB34JF10"/>
<dbReference type="InterPro" id="IPR000719">
    <property type="entry name" value="Prot_kinase_dom"/>
</dbReference>
<dbReference type="InterPro" id="IPR017441">
    <property type="entry name" value="Protein_kinase_ATP_BS"/>
</dbReference>
<reference evidence="12 13" key="1">
    <citation type="journal article" date="2024" name="Science">
        <title>Giant polyketide synthase enzymes in the biosynthesis of giant marine polyether toxins.</title>
        <authorList>
            <person name="Fallon T.R."/>
            <person name="Shende V.V."/>
            <person name="Wierzbicki I.H."/>
            <person name="Pendleton A.L."/>
            <person name="Watervoot N.F."/>
            <person name="Auber R.P."/>
            <person name="Gonzalez D.J."/>
            <person name="Wisecaver J.H."/>
            <person name="Moore B.S."/>
        </authorList>
    </citation>
    <scope>NUCLEOTIDE SEQUENCE [LARGE SCALE GENOMIC DNA]</scope>
    <source>
        <strain evidence="12 13">12B1</strain>
    </source>
</reference>
<evidence type="ECO:0000256" key="4">
    <source>
        <dbReference type="ARBA" id="ARBA00022741"/>
    </source>
</evidence>
<keyword evidence="6 8" id="KW-0067">ATP-binding</keyword>
<dbReference type="PANTHER" id="PTHR24355:SF18">
    <property type="entry name" value="G PROTEIN-COUPLED RECEPTOR KINASE"/>
    <property type="match status" value="1"/>
</dbReference>
<dbReference type="InterPro" id="IPR045270">
    <property type="entry name" value="STKc_AGC"/>
</dbReference>
<dbReference type="Pfam" id="PF00615">
    <property type="entry name" value="RGS"/>
    <property type="match status" value="1"/>
</dbReference>
<evidence type="ECO:0000256" key="7">
    <source>
        <dbReference type="ARBA" id="ARBA00022992"/>
    </source>
</evidence>
<keyword evidence="1" id="KW-0723">Serine/threonine-protein kinase</keyword>
<dbReference type="Gene3D" id="3.30.200.20">
    <property type="entry name" value="Phosphorylase Kinase, domain 1"/>
    <property type="match status" value="1"/>
</dbReference>
<keyword evidence="7" id="KW-0142">cGMP-binding</keyword>
<dbReference type="GO" id="GO:0004674">
    <property type="term" value="F:protein serine/threonine kinase activity"/>
    <property type="evidence" value="ECO:0007669"/>
    <property type="project" value="UniProtKB-KW"/>
</dbReference>
<dbReference type="PROSITE" id="PS00107">
    <property type="entry name" value="PROTEIN_KINASE_ATP"/>
    <property type="match status" value="1"/>
</dbReference>